<keyword evidence="3" id="KW-1185">Reference proteome</keyword>
<reference evidence="2" key="1">
    <citation type="submission" date="2019-04" db="EMBL/GenBank/DDBJ databases">
        <title>Whole genome sequencing of cave bacteria.</title>
        <authorList>
            <person name="Gan H.M."/>
            <person name="Barton H."/>
            <person name="Savka M.A."/>
        </authorList>
    </citation>
    <scope>NUCLEOTIDE SEQUENCE [LARGE SCALE GENOMIC DNA]</scope>
    <source>
        <strain evidence="2">LC387</strain>
    </source>
</reference>
<dbReference type="Pfam" id="PF08592">
    <property type="entry name" value="Anthrone_oxy"/>
    <property type="match status" value="1"/>
</dbReference>
<dbReference type="STRING" id="211460.YH63_02860"/>
<dbReference type="RefSeq" id="WP_046826720.1">
    <property type="nucleotide sequence ID" value="NZ_LBIA02000001.1"/>
</dbReference>
<gene>
    <name evidence="2" type="ORF">YH63_016155</name>
</gene>
<feature type="transmembrane region" description="Helical" evidence="1">
    <location>
        <begin position="76"/>
        <end position="97"/>
    </location>
</feature>
<keyword evidence="1" id="KW-0472">Membrane</keyword>
<name>A0A4U6BVB9_9BRAD</name>
<accession>A0A4U6BVB9</accession>
<feature type="transmembrane region" description="Helical" evidence="1">
    <location>
        <begin position="44"/>
        <end position="69"/>
    </location>
</feature>
<dbReference type="AlphaFoldDB" id="A0A4U6BVB9"/>
<protein>
    <submittedName>
        <fullName evidence="2">DUF1772 domain-containing protein</fullName>
    </submittedName>
</protein>
<keyword evidence="1" id="KW-0812">Transmembrane</keyword>
<organism evidence="2 3">
    <name type="scientific">Afipia massiliensis</name>
    <dbReference type="NCBI Taxonomy" id="211460"/>
    <lineage>
        <taxon>Bacteria</taxon>
        <taxon>Pseudomonadati</taxon>
        <taxon>Pseudomonadota</taxon>
        <taxon>Alphaproteobacteria</taxon>
        <taxon>Hyphomicrobiales</taxon>
        <taxon>Nitrobacteraceae</taxon>
        <taxon>Afipia</taxon>
    </lineage>
</organism>
<feature type="transmembrane region" description="Helical" evidence="1">
    <location>
        <begin position="145"/>
        <end position="163"/>
    </location>
</feature>
<keyword evidence="1" id="KW-1133">Transmembrane helix</keyword>
<dbReference type="Proteomes" id="UP000034832">
    <property type="component" value="Unassembled WGS sequence"/>
</dbReference>
<evidence type="ECO:0000256" key="1">
    <source>
        <dbReference type="SAM" id="Phobius"/>
    </source>
</evidence>
<sequence length="167" mass="18793">MFQFLQVFTLVLVASTLSFSLAHVGEWPGKLRLNRDDYFTTQTIYYPGFTIGGISEPVAILSLIALVVSTRWQSPAFGWLLAALASMIVMHLVFWLVTQPVNKIWLRDQELAEAGTAFFNQKKKPDPAKSVDWTKLRDRWEYSHAARALFALLGLIFLGIAITSQSA</sequence>
<dbReference type="InterPro" id="IPR013901">
    <property type="entry name" value="Anthrone_oxy"/>
</dbReference>
<evidence type="ECO:0000313" key="3">
    <source>
        <dbReference type="Proteomes" id="UP000034832"/>
    </source>
</evidence>
<proteinExistence type="predicted"/>
<evidence type="ECO:0000313" key="2">
    <source>
        <dbReference type="EMBL" id="TKT72834.1"/>
    </source>
</evidence>
<dbReference type="EMBL" id="LBIA02000001">
    <property type="protein sequence ID" value="TKT72834.1"/>
    <property type="molecule type" value="Genomic_DNA"/>
</dbReference>
<comment type="caution">
    <text evidence="2">The sequence shown here is derived from an EMBL/GenBank/DDBJ whole genome shotgun (WGS) entry which is preliminary data.</text>
</comment>
<dbReference type="OrthoDB" id="5195424at2"/>